<gene>
    <name evidence="4" type="ORF">A3B33_02380</name>
</gene>
<feature type="region of interest" description="Disordered" evidence="1">
    <location>
        <begin position="35"/>
        <end position="77"/>
    </location>
</feature>
<dbReference type="InterPro" id="IPR013783">
    <property type="entry name" value="Ig-like_fold"/>
</dbReference>
<feature type="compositionally biased region" description="Low complexity" evidence="1">
    <location>
        <begin position="58"/>
        <end position="71"/>
    </location>
</feature>
<dbReference type="InterPro" id="IPR036116">
    <property type="entry name" value="FN3_sf"/>
</dbReference>
<feature type="domain" description="Fibronectin type-III" evidence="3">
    <location>
        <begin position="160"/>
        <end position="257"/>
    </location>
</feature>
<keyword evidence="2" id="KW-0472">Membrane</keyword>
<dbReference type="SMART" id="SM00060">
    <property type="entry name" value="FN3"/>
    <property type="match status" value="3"/>
</dbReference>
<feature type="transmembrane region" description="Helical" evidence="2">
    <location>
        <begin position="6"/>
        <end position="23"/>
    </location>
</feature>
<organism evidence="4 5">
    <name type="scientific">Candidatus Adlerbacteria bacterium RIFCSPLOWO2_01_FULL_54_16</name>
    <dbReference type="NCBI Taxonomy" id="1797244"/>
    <lineage>
        <taxon>Bacteria</taxon>
        <taxon>Candidatus Adleribacteriota</taxon>
    </lineage>
</organism>
<evidence type="ECO:0000313" key="4">
    <source>
        <dbReference type="EMBL" id="OGC87474.1"/>
    </source>
</evidence>
<keyword evidence="2" id="KW-0812">Transmembrane</keyword>
<protein>
    <recommendedName>
        <fullName evidence="3">Fibronectin type-III domain-containing protein</fullName>
    </recommendedName>
</protein>
<dbReference type="SUPFAM" id="SSF49265">
    <property type="entry name" value="Fibronectin type III"/>
    <property type="match status" value="1"/>
</dbReference>
<dbReference type="PROSITE" id="PS50853">
    <property type="entry name" value="FN3"/>
    <property type="match status" value="1"/>
</dbReference>
<evidence type="ECO:0000256" key="1">
    <source>
        <dbReference type="SAM" id="MobiDB-lite"/>
    </source>
</evidence>
<proteinExistence type="predicted"/>
<keyword evidence="2" id="KW-1133">Transmembrane helix</keyword>
<name>A0A1F4Y0R2_9BACT</name>
<accession>A0A1F4Y0R2</accession>
<comment type="caution">
    <text evidence="4">The sequence shown here is derived from an EMBL/GenBank/DDBJ whole genome shotgun (WGS) entry which is preliminary data.</text>
</comment>
<dbReference type="Proteomes" id="UP000176943">
    <property type="component" value="Unassembled WGS sequence"/>
</dbReference>
<evidence type="ECO:0000259" key="3">
    <source>
        <dbReference type="PROSITE" id="PS50853"/>
    </source>
</evidence>
<feature type="compositionally biased region" description="Low complexity" evidence="1">
    <location>
        <begin position="35"/>
        <end position="45"/>
    </location>
</feature>
<evidence type="ECO:0000256" key="2">
    <source>
        <dbReference type="SAM" id="Phobius"/>
    </source>
</evidence>
<evidence type="ECO:0000313" key="5">
    <source>
        <dbReference type="Proteomes" id="UP000176943"/>
    </source>
</evidence>
<dbReference type="InterPro" id="IPR003961">
    <property type="entry name" value="FN3_dom"/>
</dbReference>
<dbReference type="EMBL" id="MEWY01000002">
    <property type="protein sequence ID" value="OGC87474.1"/>
    <property type="molecule type" value="Genomic_DNA"/>
</dbReference>
<dbReference type="Gene3D" id="2.60.40.10">
    <property type="entry name" value="Immunoglobulins"/>
    <property type="match status" value="2"/>
</dbReference>
<reference evidence="4 5" key="1">
    <citation type="journal article" date="2016" name="Nat. Commun.">
        <title>Thousands of microbial genomes shed light on interconnected biogeochemical processes in an aquifer system.</title>
        <authorList>
            <person name="Anantharaman K."/>
            <person name="Brown C.T."/>
            <person name="Hug L.A."/>
            <person name="Sharon I."/>
            <person name="Castelle C.J."/>
            <person name="Probst A.J."/>
            <person name="Thomas B.C."/>
            <person name="Singh A."/>
            <person name="Wilkins M.J."/>
            <person name="Karaoz U."/>
            <person name="Brodie E.L."/>
            <person name="Williams K.H."/>
            <person name="Hubbard S.S."/>
            <person name="Banfield J.F."/>
        </authorList>
    </citation>
    <scope>NUCLEOTIDE SEQUENCE [LARGE SCALE GENOMIC DNA]</scope>
</reference>
<dbReference type="AlphaFoldDB" id="A0A1F4Y0R2"/>
<sequence>MNQNWIIGIILVLVIVGGGYVFLNMNAAPVGPQATTTPTTTIDDTQNPSPASSAGKPSVVTDTTVSPTNSTAVVTGKVTPNGSPTSYWYEYGQSATLGSKTAAQAIGSGYTAIAAPGFITGLAKDSTFYFRLSAQNAYGTVTGGTYSFTTNNNPPSQGTAPAASTNSATAVARTSATLNAHVTPRSSQTTYWFEYGDSTDFGSVSSFQSAGSGNTSLAVSSAVAGLSPQTKYYFRVNAQNQYGTTNGSTQNFTTPGPAFSAVPVVTSQVASPVATTTATLRGTVNPSGSQTTYWFEYSTNSLFASASLKTTSQRSAGAAQGTVSVQSDVISLRSDTTYYFRVVAQNAGGTVRSGAQTFTTK</sequence>